<feature type="transmembrane region" description="Helical" evidence="9">
    <location>
        <begin position="131"/>
        <end position="153"/>
    </location>
</feature>
<dbReference type="EMBL" id="JAFBEC010000003">
    <property type="protein sequence ID" value="MBM7632394.1"/>
    <property type="molecule type" value="Genomic_DNA"/>
</dbReference>
<evidence type="ECO:0000256" key="3">
    <source>
        <dbReference type="ARBA" id="ARBA00022475"/>
    </source>
</evidence>
<evidence type="ECO:0000256" key="2">
    <source>
        <dbReference type="ARBA" id="ARBA00022448"/>
    </source>
</evidence>
<sequence>MRFVALIRMINNSMLWVVGSIAFIMALLLFTDVILRYFFNSPSVWNYDLTAWFTGLTAFLAGGYCLLHREHVRVDIFYEKFSERKRSVIDLFTALFIFLISGVFIVYGGAYVIHLIELGAVASTGLNISLWIKWIMVPIGGLLLLLQAIVDLINDIHTIVKGHKLWEVEG</sequence>
<organism evidence="11 12">
    <name type="scientific">Geomicrobium sediminis</name>
    <dbReference type="NCBI Taxonomy" id="1347788"/>
    <lineage>
        <taxon>Bacteria</taxon>
        <taxon>Bacillati</taxon>
        <taxon>Bacillota</taxon>
        <taxon>Bacilli</taxon>
        <taxon>Bacillales</taxon>
        <taxon>Geomicrobium</taxon>
    </lineage>
</organism>
<dbReference type="PANTHER" id="PTHR35011:SF4">
    <property type="entry name" value="SLL1102 PROTEIN"/>
    <property type="match status" value="1"/>
</dbReference>
<dbReference type="InterPro" id="IPR007387">
    <property type="entry name" value="TRAP_DctQ"/>
</dbReference>
<evidence type="ECO:0000256" key="9">
    <source>
        <dbReference type="SAM" id="Phobius"/>
    </source>
</evidence>
<keyword evidence="4" id="KW-0997">Cell inner membrane</keyword>
<keyword evidence="6 9" id="KW-1133">Transmembrane helix</keyword>
<accession>A0ABS2PAH2</accession>
<dbReference type="RefSeq" id="WP_204696582.1">
    <property type="nucleotide sequence ID" value="NZ_JAFBEC010000003.1"/>
</dbReference>
<evidence type="ECO:0000259" key="10">
    <source>
        <dbReference type="Pfam" id="PF04290"/>
    </source>
</evidence>
<feature type="transmembrane region" description="Helical" evidence="9">
    <location>
        <begin position="49"/>
        <end position="67"/>
    </location>
</feature>
<keyword evidence="5 9" id="KW-0812">Transmembrane</keyword>
<dbReference type="Pfam" id="PF04290">
    <property type="entry name" value="DctQ"/>
    <property type="match status" value="1"/>
</dbReference>
<keyword evidence="3" id="KW-1003">Cell membrane</keyword>
<protein>
    <submittedName>
        <fullName evidence="11">TRAP-type C4-dicarboxylate transport system permease small subunit</fullName>
    </submittedName>
</protein>
<feature type="transmembrane region" description="Helical" evidence="9">
    <location>
        <begin position="12"/>
        <end position="37"/>
    </location>
</feature>
<feature type="domain" description="Tripartite ATP-independent periplasmic transporters DctQ component" evidence="10">
    <location>
        <begin position="25"/>
        <end position="156"/>
    </location>
</feature>
<evidence type="ECO:0000256" key="7">
    <source>
        <dbReference type="ARBA" id="ARBA00023136"/>
    </source>
</evidence>
<name>A0ABS2PAH2_9BACL</name>
<evidence type="ECO:0000256" key="6">
    <source>
        <dbReference type="ARBA" id="ARBA00022989"/>
    </source>
</evidence>
<comment type="subcellular location">
    <subcellularLocation>
        <location evidence="1">Cell inner membrane</location>
        <topology evidence="1">Multi-pass membrane protein</topology>
    </subcellularLocation>
</comment>
<proteinExistence type="inferred from homology"/>
<keyword evidence="2" id="KW-0813">Transport</keyword>
<evidence type="ECO:0000256" key="5">
    <source>
        <dbReference type="ARBA" id="ARBA00022692"/>
    </source>
</evidence>
<dbReference type="Proteomes" id="UP000741863">
    <property type="component" value="Unassembled WGS sequence"/>
</dbReference>
<comment type="caution">
    <text evidence="11">The sequence shown here is derived from an EMBL/GenBank/DDBJ whole genome shotgun (WGS) entry which is preliminary data.</text>
</comment>
<keyword evidence="12" id="KW-1185">Reference proteome</keyword>
<keyword evidence="7 9" id="KW-0472">Membrane</keyword>
<reference evidence="11 12" key="1">
    <citation type="submission" date="2021-01" db="EMBL/GenBank/DDBJ databases">
        <title>Genomic Encyclopedia of Type Strains, Phase IV (KMG-IV): sequencing the most valuable type-strain genomes for metagenomic binning, comparative biology and taxonomic classification.</title>
        <authorList>
            <person name="Goeker M."/>
        </authorList>
    </citation>
    <scope>NUCLEOTIDE SEQUENCE [LARGE SCALE GENOMIC DNA]</scope>
    <source>
        <strain evidence="11 12">DSM 25540</strain>
    </source>
</reference>
<feature type="transmembrane region" description="Helical" evidence="9">
    <location>
        <begin position="88"/>
        <end position="111"/>
    </location>
</feature>
<evidence type="ECO:0000256" key="4">
    <source>
        <dbReference type="ARBA" id="ARBA00022519"/>
    </source>
</evidence>
<gene>
    <name evidence="11" type="ORF">JOD17_001487</name>
</gene>
<evidence type="ECO:0000313" key="11">
    <source>
        <dbReference type="EMBL" id="MBM7632394.1"/>
    </source>
</evidence>
<dbReference type="InterPro" id="IPR055348">
    <property type="entry name" value="DctQ"/>
</dbReference>
<comment type="similarity">
    <text evidence="8">Belongs to the TRAP transporter small permease family.</text>
</comment>
<evidence type="ECO:0000256" key="8">
    <source>
        <dbReference type="ARBA" id="ARBA00038436"/>
    </source>
</evidence>
<dbReference type="PANTHER" id="PTHR35011">
    <property type="entry name" value="2,3-DIKETO-L-GULONATE TRAP TRANSPORTER SMALL PERMEASE PROTEIN YIAM"/>
    <property type="match status" value="1"/>
</dbReference>
<evidence type="ECO:0000256" key="1">
    <source>
        <dbReference type="ARBA" id="ARBA00004429"/>
    </source>
</evidence>
<evidence type="ECO:0000313" key="12">
    <source>
        <dbReference type="Proteomes" id="UP000741863"/>
    </source>
</evidence>